<proteinExistence type="inferred from homology"/>
<dbReference type="AlphaFoldDB" id="A0A7W8FWM3"/>
<sequence>MLKDDFQSIPIALITGYLGAGKTTLLNHILKDPKGHKVAVIVNDIGEINIDADLISKTGAVKEVDNSLVPLQNGCICCTLKNDLMEQIGELVQAGTFDYIIIEASGVCEPIPIAQTIAQMSDMTASRGLPEICHLDNIISVVDANRLAFEFNCGSDFVEKKEQYAEEEDIQSLLIQQMEFANVIVLNKAELVNEEQKKEIKAVIHALCPEAKIIEASYGEVDLDELIDTDNFDFEKAYFNEGWVKALNEEEEHDEGEAYEYGIDTFVYYSRKPFVMDKLEELANRWPDSVIRTKGFLWFENDPKYLYVFEQAGRQITTGRDSIWICECEPEIQAREIAADPSLKEIWDDKYGDRENKIVFIGQNMDRQGIIDAMDACTTDDFVQD</sequence>
<dbReference type="InterPro" id="IPR003495">
    <property type="entry name" value="CobW/HypB/UreG_nucleotide-bd"/>
</dbReference>
<protein>
    <submittedName>
        <fullName evidence="7">G3E family GTPase</fullName>
    </submittedName>
</protein>
<dbReference type="InterPro" id="IPR036627">
    <property type="entry name" value="CobW-likC_sf"/>
</dbReference>
<accession>A0A7W8FWM3</accession>
<dbReference type="InterPro" id="IPR051927">
    <property type="entry name" value="Zn_Chap_cDPG_Synth"/>
</dbReference>
<dbReference type="PANTHER" id="PTHR43603">
    <property type="entry name" value="COBW DOMAIN-CONTAINING PROTEIN DDB_G0274527"/>
    <property type="match status" value="1"/>
</dbReference>
<dbReference type="Gene3D" id="3.40.50.300">
    <property type="entry name" value="P-loop containing nucleotide triphosphate hydrolases"/>
    <property type="match status" value="1"/>
</dbReference>
<dbReference type="SMART" id="SM00833">
    <property type="entry name" value="CobW_C"/>
    <property type="match status" value="1"/>
</dbReference>
<evidence type="ECO:0000256" key="3">
    <source>
        <dbReference type="ARBA" id="ARBA00023186"/>
    </source>
</evidence>
<organism evidence="7 8">
    <name type="scientific">Catenisphaera adipataccumulans</name>
    <dbReference type="NCBI Taxonomy" id="700500"/>
    <lineage>
        <taxon>Bacteria</taxon>
        <taxon>Bacillati</taxon>
        <taxon>Bacillota</taxon>
        <taxon>Erysipelotrichia</taxon>
        <taxon>Erysipelotrichales</taxon>
        <taxon>Erysipelotrichaceae</taxon>
        <taxon>Catenisphaera</taxon>
    </lineage>
</organism>
<dbReference type="Pfam" id="PF07683">
    <property type="entry name" value="CobW_C"/>
    <property type="match status" value="1"/>
</dbReference>
<evidence type="ECO:0000256" key="2">
    <source>
        <dbReference type="ARBA" id="ARBA00022801"/>
    </source>
</evidence>
<dbReference type="InterPro" id="IPR027417">
    <property type="entry name" value="P-loop_NTPase"/>
</dbReference>
<comment type="caution">
    <text evidence="7">The sequence shown here is derived from an EMBL/GenBank/DDBJ whole genome shotgun (WGS) entry which is preliminary data.</text>
</comment>
<evidence type="ECO:0000256" key="5">
    <source>
        <dbReference type="ARBA" id="ARBA00049117"/>
    </source>
</evidence>
<name>A0A7W8FWM3_9FIRM</name>
<comment type="catalytic activity">
    <reaction evidence="5">
        <text>GTP + H2O = GDP + phosphate + H(+)</text>
        <dbReference type="Rhea" id="RHEA:19669"/>
        <dbReference type="ChEBI" id="CHEBI:15377"/>
        <dbReference type="ChEBI" id="CHEBI:15378"/>
        <dbReference type="ChEBI" id="CHEBI:37565"/>
        <dbReference type="ChEBI" id="CHEBI:43474"/>
        <dbReference type="ChEBI" id="CHEBI:58189"/>
    </reaction>
    <physiologicalReaction direction="left-to-right" evidence="5">
        <dbReference type="Rhea" id="RHEA:19670"/>
    </physiologicalReaction>
</comment>
<dbReference type="Gene3D" id="3.30.1220.10">
    <property type="entry name" value="CobW-like, C-terminal domain"/>
    <property type="match status" value="1"/>
</dbReference>
<dbReference type="PANTHER" id="PTHR43603:SF1">
    <property type="entry name" value="ZINC-REGULATED GTPASE METALLOPROTEIN ACTIVATOR 1"/>
    <property type="match status" value="1"/>
</dbReference>
<reference evidence="7 8" key="1">
    <citation type="submission" date="2020-08" db="EMBL/GenBank/DDBJ databases">
        <title>Genomic Encyclopedia of Type Strains, Phase IV (KMG-IV): sequencing the most valuable type-strain genomes for metagenomic binning, comparative biology and taxonomic classification.</title>
        <authorList>
            <person name="Goeker M."/>
        </authorList>
    </citation>
    <scope>NUCLEOTIDE SEQUENCE [LARGE SCALE GENOMIC DNA]</scope>
    <source>
        <strain evidence="7 8">DSM 25799</strain>
    </source>
</reference>
<dbReference type="Pfam" id="PF02492">
    <property type="entry name" value="cobW"/>
    <property type="match status" value="1"/>
</dbReference>
<keyword evidence="3" id="KW-0143">Chaperone</keyword>
<feature type="domain" description="CobW C-terminal" evidence="6">
    <location>
        <begin position="263"/>
        <end position="378"/>
    </location>
</feature>
<keyword evidence="1" id="KW-0547">Nucleotide-binding</keyword>
<evidence type="ECO:0000256" key="1">
    <source>
        <dbReference type="ARBA" id="ARBA00022741"/>
    </source>
</evidence>
<dbReference type="CDD" id="cd03112">
    <property type="entry name" value="CobW-like"/>
    <property type="match status" value="1"/>
</dbReference>
<dbReference type="RefSeq" id="WP_183327879.1">
    <property type="nucleotide sequence ID" value="NZ_JACHHK010000003.1"/>
</dbReference>
<dbReference type="GO" id="GO:0016787">
    <property type="term" value="F:hydrolase activity"/>
    <property type="evidence" value="ECO:0007669"/>
    <property type="project" value="UniProtKB-KW"/>
</dbReference>
<evidence type="ECO:0000256" key="4">
    <source>
        <dbReference type="ARBA" id="ARBA00034320"/>
    </source>
</evidence>
<dbReference type="InterPro" id="IPR011629">
    <property type="entry name" value="CobW-like_C"/>
</dbReference>
<dbReference type="EMBL" id="JACHHK010000003">
    <property type="protein sequence ID" value="MBB5182830.1"/>
    <property type="molecule type" value="Genomic_DNA"/>
</dbReference>
<keyword evidence="2" id="KW-0378">Hydrolase</keyword>
<dbReference type="SUPFAM" id="SSF52540">
    <property type="entry name" value="P-loop containing nucleoside triphosphate hydrolases"/>
    <property type="match status" value="1"/>
</dbReference>
<gene>
    <name evidence="7" type="ORF">HNQ47_000850</name>
</gene>
<evidence type="ECO:0000313" key="7">
    <source>
        <dbReference type="EMBL" id="MBB5182830.1"/>
    </source>
</evidence>
<evidence type="ECO:0000313" key="8">
    <source>
        <dbReference type="Proteomes" id="UP000539953"/>
    </source>
</evidence>
<dbReference type="GO" id="GO:0000166">
    <property type="term" value="F:nucleotide binding"/>
    <property type="evidence" value="ECO:0007669"/>
    <property type="project" value="UniProtKB-KW"/>
</dbReference>
<dbReference type="Proteomes" id="UP000539953">
    <property type="component" value="Unassembled WGS sequence"/>
</dbReference>
<keyword evidence="8" id="KW-1185">Reference proteome</keyword>
<comment type="similarity">
    <text evidence="4">Belongs to the SIMIBI class G3E GTPase family. ZNG1 subfamily.</text>
</comment>
<evidence type="ECO:0000259" key="6">
    <source>
        <dbReference type="SMART" id="SM00833"/>
    </source>
</evidence>
<dbReference type="SUPFAM" id="SSF90002">
    <property type="entry name" value="Hypothetical protein YjiA, C-terminal domain"/>
    <property type="match status" value="1"/>
</dbReference>